<dbReference type="VEuPathDB" id="ToxoDB:CSUI_011395"/>
<protein>
    <submittedName>
        <fullName evidence="1">Uncharacterized protein</fullName>
    </submittedName>
</protein>
<reference evidence="1 2" key="1">
    <citation type="journal article" date="2017" name="Int. J. Parasitol.">
        <title>The genome of the protozoan parasite Cystoisospora suis and a reverse vaccinology approach to identify vaccine candidates.</title>
        <authorList>
            <person name="Palmieri N."/>
            <person name="Shrestha A."/>
            <person name="Ruttkowski B."/>
            <person name="Beck T."/>
            <person name="Vogl C."/>
            <person name="Tomley F."/>
            <person name="Blake D.P."/>
            <person name="Joachim A."/>
        </authorList>
    </citation>
    <scope>NUCLEOTIDE SEQUENCE [LARGE SCALE GENOMIC DNA]</scope>
    <source>
        <strain evidence="1 2">Wien I</strain>
    </source>
</reference>
<keyword evidence="2" id="KW-1185">Reference proteome</keyword>
<sequence>FCFLLCSFIVQLELQRRCLQLARGLCKETSELRFRHLQRDYIELTSRLQDLPSALLAFHRIDDLLSPPEKRETAQAKYGNALEREIMLASGRSSRRSSLLGHIFLDKGDVKRKDNEKSGEEEEFQGEDCMHAMEDLIAAEQKKNFFNRFKL</sequence>
<organism evidence="1 2">
    <name type="scientific">Cystoisospora suis</name>
    <dbReference type="NCBI Taxonomy" id="483139"/>
    <lineage>
        <taxon>Eukaryota</taxon>
        <taxon>Sar</taxon>
        <taxon>Alveolata</taxon>
        <taxon>Apicomplexa</taxon>
        <taxon>Conoidasida</taxon>
        <taxon>Coccidia</taxon>
        <taxon>Eucoccidiorida</taxon>
        <taxon>Eimeriorina</taxon>
        <taxon>Sarcocystidae</taxon>
        <taxon>Cystoisospora</taxon>
    </lineage>
</organism>
<dbReference type="Proteomes" id="UP000221165">
    <property type="component" value="Unassembled WGS sequence"/>
</dbReference>
<dbReference type="GeneID" id="94434705"/>
<evidence type="ECO:0000313" key="2">
    <source>
        <dbReference type="Proteomes" id="UP000221165"/>
    </source>
</evidence>
<dbReference type="RefSeq" id="XP_067916530.1">
    <property type="nucleotide sequence ID" value="XM_068071494.1"/>
</dbReference>
<dbReference type="EMBL" id="MIGC01011268">
    <property type="protein sequence ID" value="PHJ14795.1"/>
    <property type="molecule type" value="Genomic_DNA"/>
</dbReference>
<evidence type="ECO:0000313" key="1">
    <source>
        <dbReference type="EMBL" id="PHJ14795.1"/>
    </source>
</evidence>
<dbReference type="AlphaFoldDB" id="A0A2C6KE79"/>
<feature type="non-terminal residue" evidence="1">
    <location>
        <position position="1"/>
    </location>
</feature>
<accession>A0A2C6KE79</accession>
<comment type="caution">
    <text evidence="1">The sequence shown here is derived from an EMBL/GenBank/DDBJ whole genome shotgun (WGS) entry which is preliminary data.</text>
</comment>
<proteinExistence type="predicted"/>
<gene>
    <name evidence="1" type="ORF">CSUI_011395</name>
</gene>
<name>A0A2C6KE79_9APIC</name>